<feature type="domain" description="Phospholipid/glycerol acyltransferase" evidence="3">
    <location>
        <begin position="40"/>
        <end position="159"/>
    </location>
</feature>
<keyword evidence="5" id="KW-1185">Reference proteome</keyword>
<dbReference type="PANTHER" id="PTHR10434">
    <property type="entry name" value="1-ACYL-SN-GLYCEROL-3-PHOSPHATE ACYLTRANSFERASE"/>
    <property type="match status" value="1"/>
</dbReference>
<dbReference type="PANTHER" id="PTHR10434:SF11">
    <property type="entry name" value="1-ACYL-SN-GLYCEROL-3-PHOSPHATE ACYLTRANSFERASE"/>
    <property type="match status" value="1"/>
</dbReference>
<dbReference type="GO" id="GO:0005886">
    <property type="term" value="C:plasma membrane"/>
    <property type="evidence" value="ECO:0007669"/>
    <property type="project" value="TreeGrafter"/>
</dbReference>
<evidence type="ECO:0000256" key="2">
    <source>
        <dbReference type="ARBA" id="ARBA00023315"/>
    </source>
</evidence>
<dbReference type="EMBL" id="BOOW01000049">
    <property type="protein sequence ID" value="GII96681.1"/>
    <property type="molecule type" value="Genomic_DNA"/>
</dbReference>
<gene>
    <name evidence="4" type="ORF">Ssi02_69120</name>
</gene>
<evidence type="ECO:0000256" key="1">
    <source>
        <dbReference type="ARBA" id="ARBA00022679"/>
    </source>
</evidence>
<sequence>MRVETVIYPLLKHVLLGPAMRVAFRPKVTGLHNVPRSGPVILAANHLAVLDSFVLPLVVPRQVFFLGKQEYFVRPGAVGRMQATFFHGAGAIPVDRSGGRAALAALQECARVLERGDVLAMHPEGTRSPDGRIYRGRIGVARLALRTGAAVVPVALDGTDLVQPRGTVVPRPRKISIRIGEAMHFSDTRGATHRDATRAVTNEIMQAIQKLSGRPYVDEYAPSSSHAL</sequence>
<dbReference type="CDD" id="cd07989">
    <property type="entry name" value="LPLAT_AGPAT-like"/>
    <property type="match status" value="1"/>
</dbReference>
<keyword evidence="1" id="KW-0808">Transferase</keyword>
<dbReference type="AlphaFoldDB" id="A0A919RMU7"/>
<dbReference type="GO" id="GO:0003841">
    <property type="term" value="F:1-acylglycerol-3-phosphate O-acyltransferase activity"/>
    <property type="evidence" value="ECO:0007669"/>
    <property type="project" value="TreeGrafter"/>
</dbReference>
<name>A0A919RMU7_9ACTN</name>
<reference evidence="4" key="1">
    <citation type="submission" date="2021-01" db="EMBL/GenBank/DDBJ databases">
        <title>Whole genome shotgun sequence of Sinosporangium siamense NBRC 109515.</title>
        <authorList>
            <person name="Komaki H."/>
            <person name="Tamura T."/>
        </authorList>
    </citation>
    <scope>NUCLEOTIDE SEQUENCE</scope>
    <source>
        <strain evidence="4">NBRC 109515</strain>
    </source>
</reference>
<evidence type="ECO:0000313" key="4">
    <source>
        <dbReference type="EMBL" id="GII96681.1"/>
    </source>
</evidence>
<dbReference type="RefSeq" id="WP_204031672.1">
    <property type="nucleotide sequence ID" value="NZ_BOOW01000049.1"/>
</dbReference>
<dbReference type="Proteomes" id="UP000606172">
    <property type="component" value="Unassembled WGS sequence"/>
</dbReference>
<evidence type="ECO:0000313" key="5">
    <source>
        <dbReference type="Proteomes" id="UP000606172"/>
    </source>
</evidence>
<protein>
    <submittedName>
        <fullName evidence="4">1-acyl-sn-glycerol-3-phosphate acyltransferase</fullName>
    </submittedName>
</protein>
<dbReference type="SMART" id="SM00563">
    <property type="entry name" value="PlsC"/>
    <property type="match status" value="1"/>
</dbReference>
<comment type="caution">
    <text evidence="4">The sequence shown here is derived from an EMBL/GenBank/DDBJ whole genome shotgun (WGS) entry which is preliminary data.</text>
</comment>
<proteinExistence type="predicted"/>
<dbReference type="Pfam" id="PF01553">
    <property type="entry name" value="Acyltransferase"/>
    <property type="match status" value="1"/>
</dbReference>
<dbReference type="InterPro" id="IPR002123">
    <property type="entry name" value="Plipid/glycerol_acylTrfase"/>
</dbReference>
<organism evidence="4 5">
    <name type="scientific">Sinosporangium siamense</name>
    <dbReference type="NCBI Taxonomy" id="1367973"/>
    <lineage>
        <taxon>Bacteria</taxon>
        <taxon>Bacillati</taxon>
        <taxon>Actinomycetota</taxon>
        <taxon>Actinomycetes</taxon>
        <taxon>Streptosporangiales</taxon>
        <taxon>Streptosporangiaceae</taxon>
        <taxon>Sinosporangium</taxon>
    </lineage>
</organism>
<dbReference type="SUPFAM" id="SSF69593">
    <property type="entry name" value="Glycerol-3-phosphate (1)-acyltransferase"/>
    <property type="match status" value="1"/>
</dbReference>
<dbReference type="GO" id="GO:0006654">
    <property type="term" value="P:phosphatidic acid biosynthetic process"/>
    <property type="evidence" value="ECO:0007669"/>
    <property type="project" value="TreeGrafter"/>
</dbReference>
<evidence type="ECO:0000259" key="3">
    <source>
        <dbReference type="SMART" id="SM00563"/>
    </source>
</evidence>
<keyword evidence="2 4" id="KW-0012">Acyltransferase</keyword>
<accession>A0A919RMU7</accession>